<sequence length="193" mass="22655">MSVVSKPRSSKIGMAYYDLSDETLYCGEFKNLDDINICFDLNQHKLIFGTKKFSNLVKYRLMPLAITTFAKKFDNLYQQLQFNETNENVLFNVMTMPRSLFSVNNAKSELRKMEVRDFPYKTRNEIETNLAHRSLLDFEKIEMVSAVGGLLAYLFNHRIFNQLEDEQEIVSIKSIRYVKGLLFEKINCYKLLL</sequence>
<protein>
    <submittedName>
        <fullName evidence="1">Chiasma assembly</fullName>
    </submittedName>
</protein>
<accession>A0ABV2AJV7</accession>
<proteinExistence type="predicted"/>
<gene>
    <name evidence="1" type="primary">msh-5_1</name>
    <name evidence="1" type="ORF">MHBO_001692</name>
</gene>
<reference evidence="1 2" key="1">
    <citation type="journal article" date="2024" name="BMC Biol.">
        <title>Comparative genomics of Ascetosporea gives new insight into the evolutionary basis for animal parasitism in Rhizaria.</title>
        <authorList>
            <person name="Hiltunen Thoren M."/>
            <person name="Onut-Brannstrom I."/>
            <person name="Alfjorden A."/>
            <person name="Peckova H."/>
            <person name="Swords F."/>
            <person name="Hooper C."/>
            <person name="Holzer A.S."/>
            <person name="Bass D."/>
            <person name="Burki F."/>
        </authorList>
    </citation>
    <scope>NUCLEOTIDE SEQUENCE [LARGE SCALE GENOMIC DNA]</scope>
    <source>
        <strain evidence="1">20-A016</strain>
    </source>
</reference>
<name>A0ABV2AJV7_9EUKA</name>
<organism evidence="1 2">
    <name type="scientific">Bonamia ostreae</name>
    <dbReference type="NCBI Taxonomy" id="126728"/>
    <lineage>
        <taxon>Eukaryota</taxon>
        <taxon>Sar</taxon>
        <taxon>Rhizaria</taxon>
        <taxon>Endomyxa</taxon>
        <taxon>Ascetosporea</taxon>
        <taxon>Haplosporida</taxon>
        <taxon>Bonamia</taxon>
    </lineage>
</organism>
<evidence type="ECO:0000313" key="2">
    <source>
        <dbReference type="Proteomes" id="UP001439008"/>
    </source>
</evidence>
<evidence type="ECO:0000313" key="1">
    <source>
        <dbReference type="EMBL" id="MES1919950.1"/>
    </source>
</evidence>
<keyword evidence="2" id="KW-1185">Reference proteome</keyword>
<dbReference type="EMBL" id="JBDODL010000454">
    <property type="protein sequence ID" value="MES1919950.1"/>
    <property type="molecule type" value="Genomic_DNA"/>
</dbReference>
<comment type="caution">
    <text evidence="1">The sequence shown here is derived from an EMBL/GenBank/DDBJ whole genome shotgun (WGS) entry which is preliminary data.</text>
</comment>
<dbReference type="Proteomes" id="UP001439008">
    <property type="component" value="Unassembled WGS sequence"/>
</dbReference>